<evidence type="ECO:0000256" key="5">
    <source>
        <dbReference type="RuleBase" id="RU361279"/>
    </source>
</evidence>
<comment type="catalytic activity">
    <reaction evidence="5">
        <text>(6S)-5-formyl-5,6,7,8-tetrahydrofolate + ATP = (6R)-5,10-methenyltetrahydrofolate + ADP + phosphate</text>
        <dbReference type="Rhea" id="RHEA:10488"/>
        <dbReference type="ChEBI" id="CHEBI:30616"/>
        <dbReference type="ChEBI" id="CHEBI:43474"/>
        <dbReference type="ChEBI" id="CHEBI:57455"/>
        <dbReference type="ChEBI" id="CHEBI:57457"/>
        <dbReference type="ChEBI" id="CHEBI:456216"/>
        <dbReference type="EC" id="6.3.3.2"/>
    </reaction>
</comment>
<organism evidence="6 7">
    <name type="scientific">Fusicatenibacter faecihominis</name>
    <dbReference type="NCBI Taxonomy" id="2881276"/>
    <lineage>
        <taxon>Bacteria</taxon>
        <taxon>Bacillati</taxon>
        <taxon>Bacillota</taxon>
        <taxon>Clostridia</taxon>
        <taxon>Lachnospirales</taxon>
        <taxon>Lachnospiraceae</taxon>
        <taxon>Fusicatenibacter</taxon>
    </lineage>
</organism>
<feature type="binding site" evidence="4">
    <location>
        <begin position="134"/>
        <end position="142"/>
    </location>
    <ligand>
        <name>ATP</name>
        <dbReference type="ChEBI" id="CHEBI:30616"/>
    </ligand>
</feature>
<dbReference type="GO" id="GO:0005524">
    <property type="term" value="F:ATP binding"/>
    <property type="evidence" value="ECO:0007669"/>
    <property type="project" value="UniProtKB-KW"/>
</dbReference>
<dbReference type="SUPFAM" id="SSF100950">
    <property type="entry name" value="NagB/RpiA/CoA transferase-like"/>
    <property type="match status" value="1"/>
</dbReference>
<feature type="binding site" evidence="4">
    <location>
        <position position="58"/>
    </location>
    <ligand>
        <name>substrate</name>
    </ligand>
</feature>
<proteinExistence type="inferred from homology"/>
<dbReference type="PANTHER" id="PTHR23407:SF1">
    <property type="entry name" value="5-FORMYLTETRAHYDROFOLATE CYCLO-LIGASE"/>
    <property type="match status" value="1"/>
</dbReference>
<dbReference type="NCBIfam" id="TIGR02727">
    <property type="entry name" value="MTHFS_bact"/>
    <property type="match status" value="1"/>
</dbReference>
<comment type="cofactor">
    <cofactor evidence="5">
        <name>Mg(2+)</name>
        <dbReference type="ChEBI" id="CHEBI:18420"/>
    </cofactor>
</comment>
<dbReference type="InterPro" id="IPR037171">
    <property type="entry name" value="NagB/RpiA_transferase-like"/>
</dbReference>
<dbReference type="PIRSF" id="PIRSF006806">
    <property type="entry name" value="FTHF_cligase"/>
    <property type="match status" value="1"/>
</dbReference>
<dbReference type="Proteomes" id="UP001197875">
    <property type="component" value="Unassembled WGS sequence"/>
</dbReference>
<dbReference type="EMBL" id="JAJEPR010000004">
    <property type="protein sequence ID" value="MCC2188949.1"/>
    <property type="molecule type" value="Genomic_DNA"/>
</dbReference>
<dbReference type="GO" id="GO:0046872">
    <property type="term" value="F:metal ion binding"/>
    <property type="evidence" value="ECO:0007669"/>
    <property type="project" value="UniProtKB-KW"/>
</dbReference>
<evidence type="ECO:0000313" key="7">
    <source>
        <dbReference type="Proteomes" id="UP001197875"/>
    </source>
</evidence>
<keyword evidence="7" id="KW-1185">Reference proteome</keyword>
<evidence type="ECO:0000256" key="3">
    <source>
        <dbReference type="ARBA" id="ARBA00022840"/>
    </source>
</evidence>
<name>A0AAE3DR88_9FIRM</name>
<dbReference type="EC" id="6.3.3.2" evidence="5"/>
<dbReference type="Gene3D" id="3.40.50.10420">
    <property type="entry name" value="NagB/RpiA/CoA transferase-like"/>
    <property type="match status" value="1"/>
</dbReference>
<evidence type="ECO:0000256" key="2">
    <source>
        <dbReference type="ARBA" id="ARBA00022741"/>
    </source>
</evidence>
<evidence type="ECO:0000256" key="4">
    <source>
        <dbReference type="PIRSR" id="PIRSR006806-1"/>
    </source>
</evidence>
<dbReference type="InterPro" id="IPR002698">
    <property type="entry name" value="FTHF_cligase"/>
</dbReference>
<dbReference type="RefSeq" id="WP_178045720.1">
    <property type="nucleotide sequence ID" value="NZ_JAJEPR010000004.1"/>
</dbReference>
<dbReference type="AlphaFoldDB" id="A0AAE3DR88"/>
<keyword evidence="2 4" id="KW-0547">Nucleotide-binding</keyword>
<gene>
    <name evidence="6" type="ORF">LKD71_03760</name>
</gene>
<feature type="binding site" evidence="4">
    <location>
        <position position="53"/>
    </location>
    <ligand>
        <name>substrate</name>
    </ligand>
</feature>
<comment type="caution">
    <text evidence="6">The sequence shown here is derived from an EMBL/GenBank/DDBJ whole genome shotgun (WGS) entry which is preliminary data.</text>
</comment>
<dbReference type="PANTHER" id="PTHR23407">
    <property type="entry name" value="ATPASE INHIBITOR/5-FORMYLTETRAHYDROFOLATE CYCLO-LIGASE"/>
    <property type="match status" value="1"/>
</dbReference>
<keyword evidence="3 4" id="KW-0067">ATP-binding</keyword>
<accession>A0AAE3DR88</accession>
<keyword evidence="5" id="KW-0460">Magnesium</keyword>
<sequence length="189" mass="21629">MDKNSKKKEIRKEILKHRRSLTEEEIRSGSHAIAEKILSMEVYQKAEAVYLYIDCKGEASVREIYEAALRDDKRIAAPRVHGEDMTFYYIHSMEEDLEPGYFAIPEPKTSLPEATDETALLLVPGVGFDPECHRLGYGKGFYDRYLSAHPKHPTIALALDFQIKEEIPSDTFDVLPDLVVTPTKVYRHS</sequence>
<comment type="similarity">
    <text evidence="1 5">Belongs to the 5-formyltetrahydrofolate cyclo-ligase family.</text>
</comment>
<keyword evidence="5" id="KW-0479">Metal-binding</keyword>
<dbReference type="GO" id="GO:0030272">
    <property type="term" value="F:5-formyltetrahydrofolate cyclo-ligase activity"/>
    <property type="evidence" value="ECO:0007669"/>
    <property type="project" value="UniProtKB-EC"/>
</dbReference>
<feature type="binding site" evidence="4">
    <location>
        <begin position="7"/>
        <end position="11"/>
    </location>
    <ligand>
        <name>ATP</name>
        <dbReference type="ChEBI" id="CHEBI:30616"/>
    </ligand>
</feature>
<reference evidence="6 7" key="1">
    <citation type="submission" date="2021-10" db="EMBL/GenBank/DDBJ databases">
        <title>Anaerobic single-cell dispensing facilitates the cultivation of human gut bacteria.</title>
        <authorList>
            <person name="Afrizal A."/>
        </authorList>
    </citation>
    <scope>NUCLEOTIDE SEQUENCE [LARGE SCALE GENOMIC DNA]</scope>
    <source>
        <strain evidence="6 7">CLA-AA-H277</strain>
    </source>
</reference>
<protein>
    <recommendedName>
        <fullName evidence="5">5-formyltetrahydrofolate cyclo-ligase</fullName>
        <ecNumber evidence="5">6.3.3.2</ecNumber>
    </recommendedName>
</protein>
<evidence type="ECO:0000313" key="6">
    <source>
        <dbReference type="EMBL" id="MCC2188949.1"/>
    </source>
</evidence>
<evidence type="ECO:0000256" key="1">
    <source>
        <dbReference type="ARBA" id="ARBA00010638"/>
    </source>
</evidence>
<dbReference type="GO" id="GO:0009396">
    <property type="term" value="P:folic acid-containing compound biosynthetic process"/>
    <property type="evidence" value="ECO:0007669"/>
    <property type="project" value="TreeGrafter"/>
</dbReference>
<dbReference type="GO" id="GO:0035999">
    <property type="term" value="P:tetrahydrofolate interconversion"/>
    <property type="evidence" value="ECO:0007669"/>
    <property type="project" value="TreeGrafter"/>
</dbReference>
<dbReference type="Pfam" id="PF01812">
    <property type="entry name" value="5-FTHF_cyc-lig"/>
    <property type="match status" value="1"/>
</dbReference>
<dbReference type="InterPro" id="IPR024185">
    <property type="entry name" value="FTHF_cligase-like_sf"/>
</dbReference>
<keyword evidence="6" id="KW-0436">Ligase</keyword>